<gene>
    <name evidence="1" type="ORF">SLS56_001478</name>
</gene>
<organism evidence="1 2">
    <name type="scientific">Neofusicoccum ribis</name>
    <dbReference type="NCBI Taxonomy" id="45134"/>
    <lineage>
        <taxon>Eukaryota</taxon>
        <taxon>Fungi</taxon>
        <taxon>Dikarya</taxon>
        <taxon>Ascomycota</taxon>
        <taxon>Pezizomycotina</taxon>
        <taxon>Dothideomycetes</taxon>
        <taxon>Dothideomycetes incertae sedis</taxon>
        <taxon>Botryosphaeriales</taxon>
        <taxon>Botryosphaeriaceae</taxon>
        <taxon>Neofusicoccum</taxon>
    </lineage>
</organism>
<name>A0ABR3T8B2_9PEZI</name>
<reference evidence="1 2" key="1">
    <citation type="submission" date="2024-02" db="EMBL/GenBank/DDBJ databases">
        <title>De novo assembly and annotation of 12 fungi associated with fruit tree decline syndrome in Ontario, Canada.</title>
        <authorList>
            <person name="Sulman M."/>
            <person name="Ellouze W."/>
            <person name="Ilyukhin E."/>
        </authorList>
    </citation>
    <scope>NUCLEOTIDE SEQUENCE [LARGE SCALE GENOMIC DNA]</scope>
    <source>
        <strain evidence="1 2">M1-105</strain>
    </source>
</reference>
<protein>
    <submittedName>
        <fullName evidence="1">Uncharacterized protein</fullName>
    </submittedName>
</protein>
<accession>A0ABR3T8B2</accession>
<evidence type="ECO:0000313" key="2">
    <source>
        <dbReference type="Proteomes" id="UP001521116"/>
    </source>
</evidence>
<dbReference type="EMBL" id="JAJVDC020000009">
    <property type="protein sequence ID" value="KAL1635783.1"/>
    <property type="molecule type" value="Genomic_DNA"/>
</dbReference>
<comment type="caution">
    <text evidence="1">The sequence shown here is derived from an EMBL/GenBank/DDBJ whole genome shotgun (WGS) entry which is preliminary data.</text>
</comment>
<sequence>MNRVGQVHDYDQWANDANRGQNARLATAAAMAAGAASQAQESTAQVDQDQHHTYQYIPQYDYNRNPNRIYGYIAPARHRAQPVYWPGMYHPGWYRGYPLNNPYSHHHNWYGRTANEVAVDNHAYAWRSGIYSTTPRHGQEMVPRNPGDGDQFWVRELDGNYTLRHYNTIENDLRPGHWTLTRDGRAQFIRTRE</sequence>
<evidence type="ECO:0000313" key="1">
    <source>
        <dbReference type="EMBL" id="KAL1635783.1"/>
    </source>
</evidence>
<proteinExistence type="predicted"/>
<dbReference type="Proteomes" id="UP001521116">
    <property type="component" value="Unassembled WGS sequence"/>
</dbReference>
<keyword evidence="2" id="KW-1185">Reference proteome</keyword>